<feature type="region of interest" description="Disordered" evidence="1">
    <location>
        <begin position="1"/>
        <end position="37"/>
    </location>
</feature>
<reference evidence="2 3" key="1">
    <citation type="submission" date="2019-03" db="EMBL/GenBank/DDBJ databases">
        <title>Single cell metagenomics reveals metabolic interactions within the superorganism composed of flagellate Streblomastix strix and complex community of Bacteroidetes bacteria on its surface.</title>
        <authorList>
            <person name="Treitli S.C."/>
            <person name="Kolisko M."/>
            <person name="Husnik F."/>
            <person name="Keeling P."/>
            <person name="Hampl V."/>
        </authorList>
    </citation>
    <scope>NUCLEOTIDE SEQUENCE [LARGE SCALE GENOMIC DNA]</scope>
    <source>
        <strain evidence="2">ST1C</strain>
    </source>
</reference>
<name>A0A5J4TJ87_9EUKA</name>
<sequence>GDIVPDQVTPASDANPLVDSGTGVVGTSTEYSRGDHQHQLQVSENIPKRDIGAEAIGESSRDDHQHILNIDPTVINKPMKDTGTGINRSFNYYARSDHQHPLNIDPTITNQLSYDGNITATKFIKIGGLATEVLCANVDTKTIDNMLSRTQSRI</sequence>
<proteinExistence type="predicted"/>
<protein>
    <submittedName>
        <fullName evidence="2">Uncharacterized protein</fullName>
    </submittedName>
</protein>
<organism evidence="2 3">
    <name type="scientific">Streblomastix strix</name>
    <dbReference type="NCBI Taxonomy" id="222440"/>
    <lineage>
        <taxon>Eukaryota</taxon>
        <taxon>Metamonada</taxon>
        <taxon>Preaxostyla</taxon>
        <taxon>Oxymonadida</taxon>
        <taxon>Streblomastigidae</taxon>
        <taxon>Streblomastix</taxon>
    </lineage>
</organism>
<dbReference type="Proteomes" id="UP000324800">
    <property type="component" value="Unassembled WGS sequence"/>
</dbReference>
<accession>A0A5J4TJ87</accession>
<gene>
    <name evidence="2" type="ORF">EZS28_046146</name>
</gene>
<evidence type="ECO:0000313" key="2">
    <source>
        <dbReference type="EMBL" id="KAA6358327.1"/>
    </source>
</evidence>
<evidence type="ECO:0000256" key="1">
    <source>
        <dbReference type="SAM" id="MobiDB-lite"/>
    </source>
</evidence>
<evidence type="ECO:0000313" key="3">
    <source>
        <dbReference type="Proteomes" id="UP000324800"/>
    </source>
</evidence>
<feature type="non-terminal residue" evidence="2">
    <location>
        <position position="1"/>
    </location>
</feature>
<dbReference type="AlphaFoldDB" id="A0A5J4TJ87"/>
<dbReference type="EMBL" id="SNRW01030034">
    <property type="protein sequence ID" value="KAA6358327.1"/>
    <property type="molecule type" value="Genomic_DNA"/>
</dbReference>
<comment type="caution">
    <text evidence="2">The sequence shown here is derived from an EMBL/GenBank/DDBJ whole genome shotgun (WGS) entry which is preliminary data.</text>
</comment>